<comment type="caution">
    <text evidence="1">The sequence shown here is derived from an EMBL/GenBank/DDBJ whole genome shotgun (WGS) entry which is preliminary data.</text>
</comment>
<reference evidence="1 2" key="1">
    <citation type="journal article" date="2017" name="Nat. Ecol. Evol.">
        <title>Scallop genome provides insights into evolution of bilaterian karyotype and development.</title>
        <authorList>
            <person name="Wang S."/>
            <person name="Zhang J."/>
            <person name="Jiao W."/>
            <person name="Li J."/>
            <person name="Xun X."/>
            <person name="Sun Y."/>
            <person name="Guo X."/>
            <person name="Huan P."/>
            <person name="Dong B."/>
            <person name="Zhang L."/>
            <person name="Hu X."/>
            <person name="Sun X."/>
            <person name="Wang J."/>
            <person name="Zhao C."/>
            <person name="Wang Y."/>
            <person name="Wang D."/>
            <person name="Huang X."/>
            <person name="Wang R."/>
            <person name="Lv J."/>
            <person name="Li Y."/>
            <person name="Zhang Z."/>
            <person name="Liu B."/>
            <person name="Lu W."/>
            <person name="Hui Y."/>
            <person name="Liang J."/>
            <person name="Zhou Z."/>
            <person name="Hou R."/>
            <person name="Li X."/>
            <person name="Liu Y."/>
            <person name="Li H."/>
            <person name="Ning X."/>
            <person name="Lin Y."/>
            <person name="Zhao L."/>
            <person name="Xing Q."/>
            <person name="Dou J."/>
            <person name="Li Y."/>
            <person name="Mao J."/>
            <person name="Guo H."/>
            <person name="Dou H."/>
            <person name="Li T."/>
            <person name="Mu C."/>
            <person name="Jiang W."/>
            <person name="Fu Q."/>
            <person name="Fu X."/>
            <person name="Miao Y."/>
            <person name="Liu J."/>
            <person name="Yu Q."/>
            <person name="Li R."/>
            <person name="Liao H."/>
            <person name="Li X."/>
            <person name="Kong Y."/>
            <person name="Jiang Z."/>
            <person name="Chourrout D."/>
            <person name="Li R."/>
            <person name="Bao Z."/>
        </authorList>
    </citation>
    <scope>NUCLEOTIDE SEQUENCE [LARGE SCALE GENOMIC DNA]</scope>
    <source>
        <strain evidence="1 2">PY_sf001</strain>
    </source>
</reference>
<protein>
    <submittedName>
        <fullName evidence="1">Uncharacterized protein</fullName>
    </submittedName>
</protein>
<name>A0A210PHR7_MIZYE</name>
<evidence type="ECO:0000313" key="2">
    <source>
        <dbReference type="Proteomes" id="UP000242188"/>
    </source>
</evidence>
<dbReference type="Proteomes" id="UP000242188">
    <property type="component" value="Unassembled WGS sequence"/>
</dbReference>
<dbReference type="AlphaFoldDB" id="A0A210PHR7"/>
<gene>
    <name evidence="1" type="ORF">KP79_PYT24444</name>
</gene>
<dbReference type="EMBL" id="NEDP02076684">
    <property type="protein sequence ID" value="OWF36021.1"/>
    <property type="molecule type" value="Genomic_DNA"/>
</dbReference>
<proteinExistence type="predicted"/>
<keyword evidence="2" id="KW-1185">Reference proteome</keyword>
<evidence type="ECO:0000313" key="1">
    <source>
        <dbReference type="EMBL" id="OWF36021.1"/>
    </source>
</evidence>
<sequence length="92" mass="10676">MLNMVQRFAAKDRIPSENSFDEPSAEDIRDIPLYVYVPKAQEEDELRSELSVMVCRIMCRHIKCFKAVVVDESIPHRYSRESAWKSDIVGLS</sequence>
<organism evidence="1 2">
    <name type="scientific">Mizuhopecten yessoensis</name>
    <name type="common">Japanese scallop</name>
    <name type="synonym">Patinopecten yessoensis</name>
    <dbReference type="NCBI Taxonomy" id="6573"/>
    <lineage>
        <taxon>Eukaryota</taxon>
        <taxon>Metazoa</taxon>
        <taxon>Spiralia</taxon>
        <taxon>Lophotrochozoa</taxon>
        <taxon>Mollusca</taxon>
        <taxon>Bivalvia</taxon>
        <taxon>Autobranchia</taxon>
        <taxon>Pteriomorphia</taxon>
        <taxon>Pectinida</taxon>
        <taxon>Pectinoidea</taxon>
        <taxon>Pectinidae</taxon>
        <taxon>Mizuhopecten</taxon>
    </lineage>
</organism>
<accession>A0A210PHR7</accession>